<dbReference type="InterPro" id="IPR032675">
    <property type="entry name" value="LRR_dom_sf"/>
</dbReference>
<reference evidence="3" key="1">
    <citation type="submission" date="2013-02" db="EMBL/GenBank/DDBJ databases">
        <authorList>
            <consortium name="The Broad Institute Genome Sequencing Platform"/>
            <person name="Cuomo C."/>
            <person name="Becnel J."/>
            <person name="Sanscrainte N."/>
            <person name="Walker B."/>
            <person name="Young S.K."/>
            <person name="Zeng Q."/>
            <person name="Gargeya S."/>
            <person name="Fitzgerald M."/>
            <person name="Haas B."/>
            <person name="Abouelleil A."/>
            <person name="Alvarado L."/>
            <person name="Arachchi H.M."/>
            <person name="Berlin A.M."/>
            <person name="Chapman S.B."/>
            <person name="Dewar J."/>
            <person name="Goldberg J."/>
            <person name="Griggs A."/>
            <person name="Gujja S."/>
            <person name="Hansen M."/>
            <person name="Howarth C."/>
            <person name="Imamovic A."/>
            <person name="Larimer J."/>
            <person name="McCowan C."/>
            <person name="Murphy C."/>
            <person name="Neiman D."/>
            <person name="Pearson M."/>
            <person name="Priest M."/>
            <person name="Roberts A."/>
            <person name="Saif S."/>
            <person name="Shea T."/>
            <person name="Sisk P."/>
            <person name="Sykes S."/>
            <person name="Wortman J."/>
            <person name="Nusbaum C."/>
            <person name="Birren B."/>
        </authorList>
    </citation>
    <scope>NUCLEOTIDE SEQUENCE [LARGE SCALE GENOMIC DNA]</scope>
    <source>
        <strain evidence="3">PRA339</strain>
    </source>
</reference>
<evidence type="ECO:0000256" key="1">
    <source>
        <dbReference type="SAM" id="SignalP"/>
    </source>
</evidence>
<keyword evidence="3" id="KW-1185">Reference proteome</keyword>
<evidence type="ECO:0000313" key="3">
    <source>
        <dbReference type="Proteomes" id="UP000030655"/>
    </source>
</evidence>
<organism evidence="2 3">
    <name type="scientific">Anncaliia algerae PRA339</name>
    <dbReference type="NCBI Taxonomy" id="1288291"/>
    <lineage>
        <taxon>Eukaryota</taxon>
        <taxon>Fungi</taxon>
        <taxon>Fungi incertae sedis</taxon>
        <taxon>Microsporidia</taxon>
        <taxon>Tubulinosematoidea</taxon>
        <taxon>Tubulinosematidae</taxon>
        <taxon>Anncaliia</taxon>
    </lineage>
</organism>
<sequence>MLMHIMLLILSLSNATSLSLRRKLKVRLNDGFSYVLRNLLKEELVLNGKYRTNEKLGNISVADFKEICNTIKNKRLDKTLSSDSFMQIVEKFHSLNFRKNLNIKFYIGCVDYAALNLESLSEFIKCNQKIKLGLFVGLMKKLKLGCSFRKDGSSLSCFIQTKILDITTFELLEECSSIIVVKKYFDEIYKLLEKNLKYKEMFWFLFQNIFNEIIIETPLNRILQDKDLCAKLFLNENIQSLRFSHSVNFIMHFSEMESYLNDIKNISFTKRWSTEDTNFINIFSKDFESINIEYCNFPNNQPKKISRFNENLKSLRLCDYSLLYFEPDAFFSSKLEELELEYTITQEETIKKFMSHNSFLNLKTLKITFLTASSILNDIILLPQFISSTCEKYLYFKFAINDDLLKELEEIKTLKVLEISLQNCKPEALNTLIHLELKELSIGFNKGIDDNFVLKETFFTNLEKLSIKSINVTPNLATALELCNYSDLVLDVPKESLRLIIGKSLPKTTVKNLYIQNSIIGVEEINALLNLSKIEKIFFINCHFEKYTKLTLNLNRRAFIKMVLINCKNSKLIVKNINHLPITLAEFR</sequence>
<dbReference type="OrthoDB" id="10360636at2759"/>
<proteinExistence type="predicted"/>
<dbReference type="Proteomes" id="UP000030655">
    <property type="component" value="Unassembled WGS sequence"/>
</dbReference>
<feature type="chain" id="PRO_5012836463" evidence="1">
    <location>
        <begin position="16"/>
        <end position="588"/>
    </location>
</feature>
<gene>
    <name evidence="2" type="ORF">H312_01079</name>
</gene>
<feature type="signal peptide" evidence="1">
    <location>
        <begin position="1"/>
        <end position="15"/>
    </location>
</feature>
<dbReference type="AlphaFoldDB" id="A0A059F3G5"/>
<dbReference type="HOGENOM" id="CLU_032991_0_0_1"/>
<accession>A0A059F3G5</accession>
<protein>
    <submittedName>
        <fullName evidence="2">Uncharacterized protein</fullName>
    </submittedName>
</protein>
<reference evidence="2 3" key="2">
    <citation type="submission" date="2014-03" db="EMBL/GenBank/DDBJ databases">
        <title>The Genome Sequence of Anncaliia algerae insect isolate PRA339.</title>
        <authorList>
            <consortium name="The Broad Institute Genome Sequencing Platform"/>
            <consortium name="The Broad Institute Genome Sequencing Center for Infectious Disease"/>
            <person name="Cuomo C."/>
            <person name="Becnel J."/>
            <person name="Sanscrainte N."/>
            <person name="Walker B."/>
            <person name="Young S.K."/>
            <person name="Zeng Q."/>
            <person name="Gargeya S."/>
            <person name="Fitzgerald M."/>
            <person name="Haas B."/>
            <person name="Abouelleil A."/>
            <person name="Alvarado L."/>
            <person name="Arachchi H.M."/>
            <person name="Berlin A.M."/>
            <person name="Chapman S.B."/>
            <person name="Dewar J."/>
            <person name="Goldberg J."/>
            <person name="Griggs A."/>
            <person name="Gujja S."/>
            <person name="Hansen M."/>
            <person name="Howarth C."/>
            <person name="Imamovic A."/>
            <person name="Larimer J."/>
            <person name="McCowan C."/>
            <person name="Murphy C."/>
            <person name="Neiman D."/>
            <person name="Pearson M."/>
            <person name="Priest M."/>
            <person name="Roberts A."/>
            <person name="Saif S."/>
            <person name="Shea T."/>
            <person name="Sisk P."/>
            <person name="Sykes S."/>
            <person name="Wortman J."/>
            <person name="Nusbaum C."/>
            <person name="Birren B."/>
        </authorList>
    </citation>
    <scope>NUCLEOTIDE SEQUENCE [LARGE SCALE GENOMIC DNA]</scope>
    <source>
        <strain evidence="2 3">PRA339</strain>
    </source>
</reference>
<evidence type="ECO:0000313" key="2">
    <source>
        <dbReference type="EMBL" id="KCZ81501.1"/>
    </source>
</evidence>
<keyword evidence="1" id="KW-0732">Signal</keyword>
<dbReference type="Gene3D" id="3.80.10.10">
    <property type="entry name" value="Ribonuclease Inhibitor"/>
    <property type="match status" value="1"/>
</dbReference>
<name>A0A059F3G5_9MICR</name>
<dbReference type="EMBL" id="KK365141">
    <property type="protein sequence ID" value="KCZ81501.1"/>
    <property type="molecule type" value="Genomic_DNA"/>
</dbReference>
<dbReference type="VEuPathDB" id="MicrosporidiaDB:H312_01079"/>